<dbReference type="AlphaFoldDB" id="A0A2N6SP84"/>
<sequence length="139" mass="16035">MLVHSKNKNQKIVLGLLSYTYDDQVSMEELTRRLEEYQADDQIDILLFKDEALLGSDNFIGLMIIEHIFPAQDDESGCPTVSILEASVVPSFDEAVISYQMFKELKRLYPQASIIGTLSLSDEITEWNRRYNEENNDHE</sequence>
<reference evidence="1 2" key="1">
    <citation type="submission" date="2017-09" db="EMBL/GenBank/DDBJ databases">
        <title>Bacterial strain isolated from the female urinary microbiota.</title>
        <authorList>
            <person name="Thomas-White K."/>
            <person name="Kumar N."/>
            <person name="Forster S."/>
            <person name="Putonti C."/>
            <person name="Lawley T."/>
            <person name="Wolfe A.J."/>
        </authorList>
    </citation>
    <scope>NUCLEOTIDE SEQUENCE [LARGE SCALE GENOMIC DNA]</scope>
    <source>
        <strain evidence="1 2">UMB0852</strain>
    </source>
</reference>
<organism evidence="1 2">
    <name type="scientific">Dolosicoccus paucivorans</name>
    <dbReference type="NCBI Taxonomy" id="84521"/>
    <lineage>
        <taxon>Bacteria</taxon>
        <taxon>Bacillati</taxon>
        <taxon>Bacillota</taxon>
        <taxon>Bacilli</taxon>
        <taxon>Lactobacillales</taxon>
        <taxon>Aerococcaceae</taxon>
        <taxon>Dolosicoccus</taxon>
    </lineage>
</organism>
<proteinExistence type="predicted"/>
<dbReference type="OrthoDB" id="2189687at2"/>
<dbReference type="STRING" id="84521.SAMN04487994_10287"/>
<dbReference type="EMBL" id="PNHE01000004">
    <property type="protein sequence ID" value="PMC58914.1"/>
    <property type="molecule type" value="Genomic_DNA"/>
</dbReference>
<evidence type="ECO:0000313" key="2">
    <source>
        <dbReference type="Proteomes" id="UP000235682"/>
    </source>
</evidence>
<dbReference type="Proteomes" id="UP000235682">
    <property type="component" value="Unassembled WGS sequence"/>
</dbReference>
<gene>
    <name evidence="1" type="ORF">CJ205_01730</name>
</gene>
<accession>A0A2N6SP84</accession>
<name>A0A2N6SP84_9LACT</name>
<protein>
    <submittedName>
        <fullName evidence="1">Uncharacterized protein</fullName>
    </submittedName>
</protein>
<evidence type="ECO:0000313" key="1">
    <source>
        <dbReference type="EMBL" id="PMC58914.1"/>
    </source>
</evidence>
<comment type="caution">
    <text evidence="1">The sequence shown here is derived from an EMBL/GenBank/DDBJ whole genome shotgun (WGS) entry which is preliminary data.</text>
</comment>
<dbReference type="RefSeq" id="WP_102227288.1">
    <property type="nucleotide sequence ID" value="NZ_PNFY01000001.1"/>
</dbReference>
<keyword evidence="2" id="KW-1185">Reference proteome</keyword>